<evidence type="ECO:0000313" key="1">
    <source>
        <dbReference type="EMBL" id="KWU48857.1"/>
    </source>
</evidence>
<comment type="caution">
    <text evidence="1">The sequence shown here is derived from an EMBL/GenBank/DDBJ whole genome shotgun (WGS) entry which is preliminary data.</text>
</comment>
<organism evidence="1 2">
    <name type="scientific">Pseudomonas palleroniana</name>
    <dbReference type="NCBI Taxonomy" id="191390"/>
    <lineage>
        <taxon>Bacteria</taxon>
        <taxon>Pseudomonadati</taxon>
        <taxon>Pseudomonadota</taxon>
        <taxon>Gammaproteobacteria</taxon>
        <taxon>Pseudomonadales</taxon>
        <taxon>Pseudomonadaceae</taxon>
        <taxon>Pseudomonas</taxon>
    </lineage>
</organism>
<evidence type="ECO:0000313" key="2">
    <source>
        <dbReference type="Proteomes" id="UP000067111"/>
    </source>
</evidence>
<dbReference type="Proteomes" id="UP000067111">
    <property type="component" value="Unassembled WGS sequence"/>
</dbReference>
<accession>A0A0X7JZL6</accession>
<reference evidence="2" key="1">
    <citation type="submission" date="2016-01" db="EMBL/GenBank/DDBJ databases">
        <authorList>
            <person name="Gamez R.M."/>
            <person name="Rodriguez F."/>
            <person name="Bernal J.F."/>
            <person name="Agarwala R."/>
            <person name="Landsman D."/>
            <person name="Marino-Ramirez L."/>
        </authorList>
    </citation>
    <scope>NUCLEOTIDE SEQUENCE [LARGE SCALE GENOMIC DNA]</scope>
    <source>
        <strain evidence="2">Ps006</strain>
    </source>
</reference>
<evidence type="ECO:0008006" key="3">
    <source>
        <dbReference type="Google" id="ProtNLM"/>
    </source>
</evidence>
<dbReference type="OrthoDB" id="7065319at2"/>
<dbReference type="Pfam" id="PF11198">
    <property type="entry name" value="DUF2857"/>
    <property type="match status" value="1"/>
</dbReference>
<dbReference type="AlphaFoldDB" id="A0A0X7JZL6"/>
<dbReference type="EMBL" id="LRMR01000030">
    <property type="protein sequence ID" value="KWU48857.1"/>
    <property type="molecule type" value="Genomic_DNA"/>
</dbReference>
<protein>
    <recommendedName>
        <fullName evidence="3">DUF2857 domain-containing protein</fullName>
    </recommendedName>
</protein>
<dbReference type="InterPro" id="IPR021364">
    <property type="entry name" value="DUF2857"/>
</dbReference>
<proteinExistence type="predicted"/>
<sequence length="183" mass="20439">MHPLNLAVAFQILNNIKNGQLRSCLAMGFEEHDLKTLVDPLCMGALVNSPVPWFKVVVDGVAVRRVIAHAKNTEEDEVINRALTLGASSPMILELFGLPPKEVAVRRSILGVPLRRGRWPHVGAEDEAVLWNHWVNLTKELNTNLKDPRSVLDVAMVMAERERSLNLAMVWSTIHSWISQGLV</sequence>
<gene>
    <name evidence="1" type="ORF">AWV77_20040</name>
</gene>
<name>A0A0X7JZL6_9PSED</name>